<accession>A0A813AGD8</accession>
<keyword evidence="2" id="KW-1185">Reference proteome</keyword>
<reference evidence="1" key="1">
    <citation type="submission" date="2021-02" db="EMBL/GenBank/DDBJ databases">
        <authorList>
            <person name="Dougan E. K."/>
            <person name="Rhodes N."/>
            <person name="Thang M."/>
            <person name="Chan C."/>
        </authorList>
    </citation>
    <scope>NUCLEOTIDE SEQUENCE</scope>
</reference>
<sequence>MPIKRTRSTSRHLVARIKDGTMTVNVVKNLLGEDLRPRHSSIAPPSNHGRCLRQAHVLAPFGSNMDSKSIEVSIHCVAWRTTSRHADACEEGEGEGQAEDQ</sequence>
<name>A0A813AGD8_9DINO</name>
<comment type="caution">
    <text evidence="1">The sequence shown here is derived from an EMBL/GenBank/DDBJ whole genome shotgun (WGS) entry which is preliminary data.</text>
</comment>
<evidence type="ECO:0000313" key="1">
    <source>
        <dbReference type="EMBL" id="CAE7864963.1"/>
    </source>
</evidence>
<dbReference type="OrthoDB" id="413834at2759"/>
<protein>
    <submittedName>
        <fullName evidence="1">Uncharacterized protein</fullName>
    </submittedName>
</protein>
<dbReference type="EMBL" id="CAJNJA010058524">
    <property type="protein sequence ID" value="CAE7864963.1"/>
    <property type="molecule type" value="Genomic_DNA"/>
</dbReference>
<proteinExistence type="predicted"/>
<dbReference type="AlphaFoldDB" id="A0A813AGD8"/>
<evidence type="ECO:0000313" key="2">
    <source>
        <dbReference type="Proteomes" id="UP000601435"/>
    </source>
</evidence>
<organism evidence="1 2">
    <name type="scientific">Symbiodinium necroappetens</name>
    <dbReference type="NCBI Taxonomy" id="1628268"/>
    <lineage>
        <taxon>Eukaryota</taxon>
        <taxon>Sar</taxon>
        <taxon>Alveolata</taxon>
        <taxon>Dinophyceae</taxon>
        <taxon>Suessiales</taxon>
        <taxon>Symbiodiniaceae</taxon>
        <taxon>Symbiodinium</taxon>
    </lineage>
</organism>
<dbReference type="Proteomes" id="UP000601435">
    <property type="component" value="Unassembled WGS sequence"/>
</dbReference>
<gene>
    <name evidence="1" type="ORF">SNEC2469_LOCUS27622</name>
</gene>